<dbReference type="HOGENOM" id="CLU_081988_1_1_1"/>
<dbReference type="SUPFAM" id="SSF55961">
    <property type="entry name" value="Bet v1-like"/>
    <property type="match status" value="1"/>
</dbReference>
<organism evidence="3">
    <name type="scientific">Medicago truncatula</name>
    <name type="common">Barrel medic</name>
    <name type="synonym">Medicago tribuloides</name>
    <dbReference type="NCBI Taxonomy" id="3880"/>
    <lineage>
        <taxon>Eukaryota</taxon>
        <taxon>Viridiplantae</taxon>
        <taxon>Streptophyta</taxon>
        <taxon>Embryophyta</taxon>
        <taxon>Tracheophyta</taxon>
        <taxon>Spermatophyta</taxon>
        <taxon>Magnoliopsida</taxon>
        <taxon>eudicotyledons</taxon>
        <taxon>Gunneridae</taxon>
        <taxon>Pentapetalae</taxon>
        <taxon>rosids</taxon>
        <taxon>fabids</taxon>
        <taxon>Fabales</taxon>
        <taxon>Fabaceae</taxon>
        <taxon>Papilionoideae</taxon>
        <taxon>50 kb inversion clade</taxon>
        <taxon>NPAAA clade</taxon>
        <taxon>Hologalegina</taxon>
        <taxon>IRL clade</taxon>
        <taxon>Trifolieae</taxon>
        <taxon>Medicago</taxon>
    </lineage>
</organism>
<gene>
    <name evidence="7" type="primary">11426135</name>
    <name evidence="4" type="ordered locus">MTR_8g045300</name>
    <name evidence="6" type="ORF">MtrunA17_Chr8g0355641</name>
</gene>
<dbReference type="PANTHER" id="PTHR31338:SF16">
    <property type="entry name" value="POLYKETIDE CYCLASE_DEHYDRASE AND LIPID TRANSPORT SUPERFAMILY PROTEIN"/>
    <property type="match status" value="1"/>
</dbReference>
<evidence type="ECO:0000313" key="7">
    <source>
        <dbReference type="EnsemblPlants" id="AET02660"/>
    </source>
</evidence>
<proteinExistence type="evidence at transcript level"/>
<dbReference type="Gramene" id="rna46683">
    <property type="protein sequence ID" value="RHN40523.1"/>
    <property type="gene ID" value="gene46683"/>
</dbReference>
<evidence type="ECO:0000313" key="5">
    <source>
        <dbReference type="EMBL" id="AFK36727.1"/>
    </source>
</evidence>
<dbReference type="Proteomes" id="UP000002051">
    <property type="component" value="Chromosome 8"/>
</dbReference>
<dbReference type="SMART" id="SM01037">
    <property type="entry name" value="Bet_v_1"/>
    <property type="match status" value="1"/>
</dbReference>
<evidence type="ECO:0000259" key="2">
    <source>
        <dbReference type="SMART" id="SM01037"/>
    </source>
</evidence>
<evidence type="ECO:0000313" key="6">
    <source>
        <dbReference type="EMBL" id="RHN40523.1"/>
    </source>
</evidence>
<evidence type="ECO:0000256" key="1">
    <source>
        <dbReference type="ARBA" id="ARBA00038242"/>
    </source>
</evidence>
<dbReference type="InterPro" id="IPR000916">
    <property type="entry name" value="Bet_v_I/MLP"/>
</dbReference>
<reference evidence="5" key="3">
    <citation type="submission" date="2012-05" db="EMBL/GenBank/DDBJ databases">
        <authorList>
            <person name="Krishnakumar V."/>
            <person name="Cheung F."/>
            <person name="Xiao Y."/>
            <person name="Chan A."/>
            <person name="Moskal W.A."/>
            <person name="Town C.D."/>
        </authorList>
    </citation>
    <scope>NUCLEOTIDE SEQUENCE</scope>
</reference>
<dbReference type="InterPro" id="IPR023393">
    <property type="entry name" value="START-like_dom_sf"/>
</dbReference>
<dbReference type="EMBL" id="BT053279">
    <property type="protein sequence ID" value="ACJ85939.1"/>
    <property type="molecule type" value="mRNA"/>
</dbReference>
<dbReference type="ProMEX" id="B7FMF6"/>
<reference evidence="7" key="5">
    <citation type="submission" date="2015-04" db="UniProtKB">
        <authorList>
            <consortium name="EnsemblPlants"/>
        </authorList>
    </citation>
    <scope>IDENTIFICATION</scope>
    <source>
        <strain evidence="7">cv. Jemalong A17</strain>
    </source>
</reference>
<keyword evidence="8" id="KW-1185">Reference proteome</keyword>
<reference evidence="4 8" key="2">
    <citation type="journal article" date="2011" name="Nature">
        <title>The Medicago genome provides insight into the evolution of rhizobial symbioses.</title>
        <authorList>
            <person name="Young N.D."/>
            <person name="Debelle F."/>
            <person name="Oldroyd G.E."/>
            <person name="Geurts R."/>
            <person name="Cannon S.B."/>
            <person name="Udvardi M.K."/>
            <person name="Benedito V.A."/>
            <person name="Mayer K.F."/>
            <person name="Gouzy J."/>
            <person name="Schoof H."/>
            <person name="Van de Peer Y."/>
            <person name="Proost S."/>
            <person name="Cook D.R."/>
            <person name="Meyers B.C."/>
            <person name="Spannagl M."/>
            <person name="Cheung F."/>
            <person name="De Mita S."/>
            <person name="Krishnakumar V."/>
            <person name="Gundlach H."/>
            <person name="Zhou S."/>
            <person name="Mudge J."/>
            <person name="Bharti A.K."/>
            <person name="Murray J.D."/>
            <person name="Naoumkina M.A."/>
            <person name="Rosen B."/>
            <person name="Silverstein K.A."/>
            <person name="Tang H."/>
            <person name="Rombauts S."/>
            <person name="Zhao P.X."/>
            <person name="Zhou P."/>
            <person name="Barbe V."/>
            <person name="Bardou P."/>
            <person name="Bechner M."/>
            <person name="Bellec A."/>
            <person name="Berger A."/>
            <person name="Berges H."/>
            <person name="Bidwell S."/>
            <person name="Bisseling T."/>
            <person name="Choisne N."/>
            <person name="Couloux A."/>
            <person name="Denny R."/>
            <person name="Deshpande S."/>
            <person name="Dai X."/>
            <person name="Doyle J.J."/>
            <person name="Dudez A.M."/>
            <person name="Farmer A.D."/>
            <person name="Fouteau S."/>
            <person name="Franken C."/>
            <person name="Gibelin C."/>
            <person name="Gish J."/>
            <person name="Goldstein S."/>
            <person name="Gonzalez A.J."/>
            <person name="Green P.J."/>
            <person name="Hallab A."/>
            <person name="Hartog M."/>
            <person name="Hua A."/>
            <person name="Humphray S.J."/>
            <person name="Jeong D.H."/>
            <person name="Jing Y."/>
            <person name="Jocker A."/>
            <person name="Kenton S.M."/>
            <person name="Kim D.J."/>
            <person name="Klee K."/>
            <person name="Lai H."/>
            <person name="Lang C."/>
            <person name="Lin S."/>
            <person name="Macmil S.L."/>
            <person name="Magdelenat G."/>
            <person name="Matthews L."/>
            <person name="McCorrison J."/>
            <person name="Monaghan E.L."/>
            <person name="Mun J.H."/>
            <person name="Najar F.Z."/>
            <person name="Nicholson C."/>
            <person name="Noirot C."/>
            <person name="O'Bleness M."/>
            <person name="Paule C.R."/>
            <person name="Poulain J."/>
            <person name="Prion F."/>
            <person name="Qin B."/>
            <person name="Qu C."/>
            <person name="Retzel E.F."/>
            <person name="Riddle C."/>
            <person name="Sallet E."/>
            <person name="Samain S."/>
            <person name="Samson N."/>
            <person name="Sanders I."/>
            <person name="Saurat O."/>
            <person name="Scarpelli C."/>
            <person name="Schiex T."/>
            <person name="Segurens B."/>
            <person name="Severin A.J."/>
            <person name="Sherrier D.J."/>
            <person name="Shi R."/>
            <person name="Sims S."/>
            <person name="Singer S.R."/>
            <person name="Sinharoy S."/>
            <person name="Sterck L."/>
            <person name="Viollet A."/>
            <person name="Wang B.B."/>
            <person name="Wang K."/>
            <person name="Wang M."/>
            <person name="Wang X."/>
            <person name="Warfsmann J."/>
            <person name="Weissenbach J."/>
            <person name="White D.D."/>
            <person name="White J.D."/>
            <person name="Wiley G.B."/>
            <person name="Wincker P."/>
            <person name="Xing Y."/>
            <person name="Yang L."/>
            <person name="Yao Z."/>
            <person name="Ying F."/>
            <person name="Zhai J."/>
            <person name="Zhou L."/>
            <person name="Zuber A."/>
            <person name="Denarie J."/>
            <person name="Dixon R.A."/>
            <person name="May G.D."/>
            <person name="Schwartz D.C."/>
            <person name="Rogers J."/>
            <person name="Quetier F."/>
            <person name="Town C.D."/>
            <person name="Roe B.A."/>
        </authorList>
    </citation>
    <scope>NUCLEOTIDE SEQUENCE [LARGE SCALE GENOMIC DNA]</scope>
    <source>
        <strain evidence="4">A17</strain>
        <strain evidence="7 8">cv. Jemalong A17</strain>
    </source>
</reference>
<reference evidence="6" key="7">
    <citation type="journal article" date="2018" name="Nat. Plants">
        <title>Whole-genome landscape of Medicago truncatula symbiotic genes.</title>
        <authorList>
            <person name="Pecrix Y."/>
            <person name="Gamas P."/>
            <person name="Carrere S."/>
        </authorList>
    </citation>
    <scope>NUCLEOTIDE SEQUENCE</scope>
    <source>
        <tissue evidence="6">Leaves</tissue>
    </source>
</reference>
<feature type="domain" description="Bet v I/Major latex protein" evidence="2">
    <location>
        <begin position="2"/>
        <end position="152"/>
    </location>
</feature>
<dbReference type="Gene3D" id="3.30.530.20">
    <property type="match status" value="1"/>
</dbReference>
<protein>
    <submittedName>
        <fullName evidence="4">Polyketide cyclase/dehydrase and lipid transporter</fullName>
    </submittedName>
    <submittedName>
        <fullName evidence="6">Putative START-like domain-containing protein</fullName>
    </submittedName>
</protein>
<dbReference type="EMBL" id="PSQE01000008">
    <property type="protein sequence ID" value="RHN40523.1"/>
    <property type="molecule type" value="Genomic_DNA"/>
</dbReference>
<dbReference type="EnsemblPlants" id="AET02660">
    <property type="protein sequence ID" value="AET02660"/>
    <property type="gene ID" value="MTR_8g045300"/>
</dbReference>
<reference evidence="3" key="1">
    <citation type="submission" date="2008-12" db="EMBL/GenBank/DDBJ databases">
        <title>Medicago truncatula full length cdna cloning project.</title>
        <authorList>
            <person name="Moskal W."/>
            <person name="Chan A."/>
            <person name="Cheung F."/>
            <person name="Xiao Y."/>
            <person name="Town C.D."/>
        </authorList>
    </citation>
    <scope>NUCLEOTIDE SEQUENCE</scope>
</reference>
<dbReference type="Proteomes" id="UP000265566">
    <property type="component" value="Chromosome 8"/>
</dbReference>
<dbReference type="EMBL" id="BT136932">
    <property type="protein sequence ID" value="AFK36727.1"/>
    <property type="molecule type" value="mRNA"/>
</dbReference>
<comment type="similarity">
    <text evidence="1">Belongs to the MLP family.</text>
</comment>
<evidence type="ECO:0000313" key="9">
    <source>
        <dbReference type="Proteomes" id="UP000265566"/>
    </source>
</evidence>
<dbReference type="InterPro" id="IPR052006">
    <property type="entry name" value="MLP-like"/>
</dbReference>
<evidence type="ECO:0000313" key="4">
    <source>
        <dbReference type="EMBL" id="AET02660.1"/>
    </source>
</evidence>
<dbReference type="PANTHER" id="PTHR31338">
    <property type="entry name" value="POLYKETIDE CYCLASE/DEHYDRASE AND LIPID TRANSPORT SUPERFAMILY PROTEIN"/>
    <property type="match status" value="1"/>
</dbReference>
<sequence>MVLAGKLSTEIGIKASSDKFFKLFASNIHEVQNICESVHETKLHQGDEWHHSDSVKHWTHVRDGKVYTCHESFEEIDEKNKKIVHKIFGEEIDEQYKVFKLIIEVIDKADGTTSVKWTVEYEKINEDIEPPNSWMEYLSKCTRDIDAHLVKQAKVAP</sequence>
<dbReference type="GO" id="GO:0006952">
    <property type="term" value="P:defense response"/>
    <property type="evidence" value="ECO:0007669"/>
    <property type="project" value="InterPro"/>
</dbReference>
<dbReference type="AlphaFoldDB" id="B7FMF6"/>
<reference evidence="9" key="6">
    <citation type="journal article" date="2018" name="Nat. Plants">
        <title>Whole-genome landscape of Medicago truncatula symbiotic genes.</title>
        <authorList>
            <person name="Pecrix Y."/>
            <person name="Staton S.E."/>
            <person name="Sallet E."/>
            <person name="Lelandais-Briere C."/>
            <person name="Moreau S."/>
            <person name="Carrere S."/>
            <person name="Blein T."/>
            <person name="Jardinaud M.F."/>
            <person name="Latrasse D."/>
            <person name="Zouine M."/>
            <person name="Zahm M."/>
            <person name="Kreplak J."/>
            <person name="Mayjonade B."/>
            <person name="Satge C."/>
            <person name="Perez M."/>
            <person name="Cauet S."/>
            <person name="Marande W."/>
            <person name="Chantry-Darmon C."/>
            <person name="Lopez-Roques C."/>
            <person name="Bouchez O."/>
            <person name="Berard A."/>
            <person name="Debelle F."/>
            <person name="Munos S."/>
            <person name="Bendahmane A."/>
            <person name="Berges H."/>
            <person name="Niebel A."/>
            <person name="Buitink J."/>
            <person name="Frugier F."/>
            <person name="Benhamed M."/>
            <person name="Crespi M."/>
            <person name="Gouzy J."/>
            <person name="Gamas P."/>
        </authorList>
    </citation>
    <scope>NUCLEOTIDE SEQUENCE [LARGE SCALE GENOMIC DNA]</scope>
    <source>
        <strain evidence="9">cv. Jemalong A17</strain>
    </source>
</reference>
<dbReference type="eggNOG" id="ENOG502RN75">
    <property type="taxonomic scope" value="Eukaryota"/>
</dbReference>
<dbReference type="OrthoDB" id="1847301at2759"/>
<evidence type="ECO:0000313" key="3">
    <source>
        <dbReference type="EMBL" id="ACJ85939.1"/>
    </source>
</evidence>
<evidence type="ECO:0000313" key="8">
    <source>
        <dbReference type="Proteomes" id="UP000002051"/>
    </source>
</evidence>
<dbReference type="Pfam" id="PF00407">
    <property type="entry name" value="Bet_v_1"/>
    <property type="match status" value="1"/>
</dbReference>
<dbReference type="PaxDb" id="3880-AET02660"/>
<accession>B7FMF6</accession>
<name>B7FMF6_MEDTR</name>
<dbReference type="KEGG" id="mtr:11426135"/>
<reference evidence="4 8" key="4">
    <citation type="journal article" date="2014" name="BMC Genomics">
        <title>An improved genome release (version Mt4.0) for the model legume Medicago truncatula.</title>
        <authorList>
            <person name="Tang H."/>
            <person name="Krishnakumar V."/>
            <person name="Bidwell S."/>
            <person name="Rosen B."/>
            <person name="Chan A."/>
            <person name="Zhou S."/>
            <person name="Gentzbittel L."/>
            <person name="Childs K.L."/>
            <person name="Yandell M."/>
            <person name="Gundlach H."/>
            <person name="Mayer K.F."/>
            <person name="Schwartz D.C."/>
            <person name="Town C.D."/>
        </authorList>
    </citation>
    <scope>GENOME REANNOTATION</scope>
    <source>
        <strain evidence="7 8">cv. Jemalong A17</strain>
    </source>
</reference>
<dbReference type="EMBL" id="CM001224">
    <property type="protein sequence ID" value="AET02660.1"/>
    <property type="molecule type" value="Genomic_DNA"/>
</dbReference>
<dbReference type="OMA" id="CHESFEE"/>